<dbReference type="AlphaFoldDB" id="E0IDW7"/>
<dbReference type="eggNOG" id="COG0077">
    <property type="taxonomic scope" value="Bacteria"/>
</dbReference>
<dbReference type="GO" id="GO:0005737">
    <property type="term" value="C:cytoplasm"/>
    <property type="evidence" value="ECO:0007669"/>
    <property type="project" value="TreeGrafter"/>
</dbReference>
<dbReference type="PANTHER" id="PTHR21022:SF19">
    <property type="entry name" value="PREPHENATE DEHYDRATASE-RELATED"/>
    <property type="match status" value="1"/>
</dbReference>
<dbReference type="PROSITE" id="PS00858">
    <property type="entry name" value="PREPHENATE_DEHYDR_2"/>
    <property type="match status" value="1"/>
</dbReference>
<dbReference type="Pfam" id="PF00800">
    <property type="entry name" value="PDT"/>
    <property type="match status" value="1"/>
</dbReference>
<evidence type="ECO:0000256" key="5">
    <source>
        <dbReference type="ARBA" id="ARBA00023141"/>
    </source>
</evidence>
<dbReference type="GO" id="GO:0004664">
    <property type="term" value="F:prephenate dehydratase activity"/>
    <property type="evidence" value="ECO:0007669"/>
    <property type="project" value="UniProtKB-UniRule"/>
</dbReference>
<dbReference type="Gene3D" id="3.30.70.260">
    <property type="match status" value="1"/>
</dbReference>
<comment type="catalytic activity">
    <reaction evidence="8 10">
        <text>prephenate + H(+) = 3-phenylpyruvate + CO2 + H2O</text>
        <dbReference type="Rhea" id="RHEA:21648"/>
        <dbReference type="ChEBI" id="CHEBI:15377"/>
        <dbReference type="ChEBI" id="CHEBI:15378"/>
        <dbReference type="ChEBI" id="CHEBI:16526"/>
        <dbReference type="ChEBI" id="CHEBI:18005"/>
        <dbReference type="ChEBI" id="CHEBI:29934"/>
        <dbReference type="EC" id="4.2.1.51"/>
    </reaction>
</comment>
<dbReference type="GO" id="GO:0009094">
    <property type="term" value="P:L-phenylalanine biosynthetic process"/>
    <property type="evidence" value="ECO:0007669"/>
    <property type="project" value="UniProtKB-UniPathway"/>
</dbReference>
<evidence type="ECO:0000313" key="13">
    <source>
        <dbReference type="EMBL" id="EFM09321.1"/>
    </source>
</evidence>
<proteinExistence type="predicted"/>
<dbReference type="OrthoDB" id="9802281at2"/>
<evidence type="ECO:0000256" key="10">
    <source>
        <dbReference type="RuleBase" id="RU361254"/>
    </source>
</evidence>
<dbReference type="InterPro" id="IPR018528">
    <property type="entry name" value="Preph_deHydtase_CS"/>
</dbReference>
<dbReference type="Pfam" id="PF01842">
    <property type="entry name" value="ACT"/>
    <property type="match status" value="1"/>
</dbReference>
<feature type="site" description="Essential for prephenate dehydratase activity" evidence="9">
    <location>
        <position position="184"/>
    </location>
</feature>
<dbReference type="STRING" id="717606.PaecuDRAFT_3858"/>
<dbReference type="FunFam" id="3.30.70.260:FF:000012">
    <property type="entry name" value="Prephenate dehydratase"/>
    <property type="match status" value="1"/>
</dbReference>
<dbReference type="InterPro" id="IPR008242">
    <property type="entry name" value="Chor_mutase/pphenate_deHydtase"/>
</dbReference>
<keyword evidence="4 10" id="KW-0028">Amino-acid biosynthesis</keyword>
<dbReference type="CDD" id="cd13633">
    <property type="entry name" value="PBP2_Sa-PDT_like"/>
    <property type="match status" value="1"/>
</dbReference>
<gene>
    <name evidence="10" type="primary">pheA</name>
    <name evidence="13" type="ORF">PaecuDRAFT_3858</name>
</gene>
<protein>
    <recommendedName>
        <fullName evidence="3 10">Prephenate dehydratase</fullName>
        <shortName evidence="10">PDT</shortName>
        <ecNumber evidence="2 10">4.2.1.51</ecNumber>
    </recommendedName>
</protein>
<evidence type="ECO:0000256" key="3">
    <source>
        <dbReference type="ARBA" id="ARBA00021872"/>
    </source>
</evidence>
<evidence type="ECO:0000256" key="1">
    <source>
        <dbReference type="ARBA" id="ARBA00004741"/>
    </source>
</evidence>
<dbReference type="PIRSF" id="PIRSF001500">
    <property type="entry name" value="Chor_mut_pdt_Ppr"/>
    <property type="match status" value="1"/>
</dbReference>
<dbReference type="RefSeq" id="WP_006039844.1">
    <property type="nucleotide sequence ID" value="NZ_AEDD01000011.1"/>
</dbReference>
<evidence type="ECO:0000259" key="11">
    <source>
        <dbReference type="PROSITE" id="PS51171"/>
    </source>
</evidence>
<dbReference type="PANTHER" id="PTHR21022">
    <property type="entry name" value="PREPHENATE DEHYDRATASE P PROTEIN"/>
    <property type="match status" value="1"/>
</dbReference>
<feature type="domain" description="Prephenate dehydratase" evidence="11">
    <location>
        <begin position="2"/>
        <end position="191"/>
    </location>
</feature>
<dbReference type="SUPFAM" id="SSF55021">
    <property type="entry name" value="ACT-like"/>
    <property type="match status" value="1"/>
</dbReference>
<evidence type="ECO:0000256" key="4">
    <source>
        <dbReference type="ARBA" id="ARBA00022605"/>
    </source>
</evidence>
<dbReference type="EMBL" id="AEDD01000011">
    <property type="protein sequence ID" value="EFM09321.1"/>
    <property type="molecule type" value="Genomic_DNA"/>
</dbReference>
<comment type="pathway">
    <text evidence="1 10">Amino-acid biosynthesis; L-phenylalanine biosynthesis; phenylpyruvate from prephenate: step 1/1.</text>
</comment>
<evidence type="ECO:0000256" key="7">
    <source>
        <dbReference type="ARBA" id="ARBA00023239"/>
    </source>
</evidence>
<dbReference type="InterPro" id="IPR045865">
    <property type="entry name" value="ACT-like_dom_sf"/>
</dbReference>
<dbReference type="PROSITE" id="PS51171">
    <property type="entry name" value="PREPHENATE_DEHYDR_3"/>
    <property type="match status" value="1"/>
</dbReference>
<evidence type="ECO:0000256" key="2">
    <source>
        <dbReference type="ARBA" id="ARBA00013147"/>
    </source>
</evidence>
<dbReference type="Gene3D" id="3.40.190.10">
    <property type="entry name" value="Periplasmic binding protein-like II"/>
    <property type="match status" value="2"/>
</dbReference>
<dbReference type="EC" id="4.2.1.51" evidence="2 10"/>
<evidence type="ECO:0000313" key="14">
    <source>
        <dbReference type="Proteomes" id="UP000005387"/>
    </source>
</evidence>
<name>E0IDW7_9BACL</name>
<reference evidence="13 14" key="1">
    <citation type="submission" date="2010-07" db="EMBL/GenBank/DDBJ databases">
        <title>The draft genome of Paenibacillus curdlanolyticus YK9.</title>
        <authorList>
            <consortium name="US DOE Joint Genome Institute (JGI-PGF)"/>
            <person name="Lucas S."/>
            <person name="Copeland A."/>
            <person name="Lapidus A."/>
            <person name="Cheng J.-F."/>
            <person name="Bruce D."/>
            <person name="Goodwin L."/>
            <person name="Pitluck S."/>
            <person name="Land M.L."/>
            <person name="Hauser L."/>
            <person name="Chang Y.-J."/>
            <person name="Jeffries C."/>
            <person name="Anderson I.J."/>
            <person name="Johnson E."/>
            <person name="Loganathan U."/>
            <person name="Mulhopadhyay B."/>
            <person name="Kyrpides N."/>
            <person name="Woyke T.J."/>
        </authorList>
    </citation>
    <scope>NUCLEOTIDE SEQUENCE [LARGE SCALE GENOMIC DNA]</scope>
    <source>
        <strain evidence="13 14">YK9</strain>
    </source>
</reference>
<dbReference type="InterPro" id="IPR002912">
    <property type="entry name" value="ACT_dom"/>
</dbReference>
<dbReference type="NCBIfam" id="NF008865">
    <property type="entry name" value="PRK11898.1"/>
    <property type="match status" value="1"/>
</dbReference>
<feature type="domain" description="ACT" evidence="12">
    <location>
        <begin position="206"/>
        <end position="283"/>
    </location>
</feature>
<keyword evidence="7 10" id="KW-0456">Lyase</keyword>
<dbReference type="SUPFAM" id="SSF53850">
    <property type="entry name" value="Periplasmic binding protein-like II"/>
    <property type="match status" value="1"/>
</dbReference>
<evidence type="ECO:0000259" key="12">
    <source>
        <dbReference type="PROSITE" id="PS51671"/>
    </source>
</evidence>
<organism evidence="13 14">
    <name type="scientific">Paenibacillus curdlanolyticus YK9</name>
    <dbReference type="NCBI Taxonomy" id="717606"/>
    <lineage>
        <taxon>Bacteria</taxon>
        <taxon>Bacillati</taxon>
        <taxon>Bacillota</taxon>
        <taxon>Bacilli</taxon>
        <taxon>Bacillales</taxon>
        <taxon>Paenibacillaceae</taxon>
        <taxon>Paenibacillus</taxon>
    </lineage>
</organism>
<keyword evidence="5 10" id="KW-0057">Aromatic amino acid biosynthesis</keyword>
<dbReference type="InterPro" id="IPR001086">
    <property type="entry name" value="Preph_deHydtase"/>
</dbReference>
<accession>E0IDW7</accession>
<keyword evidence="6 10" id="KW-0584">Phenylalanine biosynthesis</keyword>
<evidence type="ECO:0000256" key="6">
    <source>
        <dbReference type="ARBA" id="ARBA00023222"/>
    </source>
</evidence>
<evidence type="ECO:0000256" key="8">
    <source>
        <dbReference type="ARBA" id="ARBA00047848"/>
    </source>
</evidence>
<sequence length="294" mass="32767">MIRVSVLPKGSTSDDAARHLFRGIEGVSYDYHRIIADVFLSTAEGRSDYAVIPIENTIDGSVGLHTDWLIDEVDLPIQAEWVYPSVQNLVGLRSELADESGAIDYSRIKKVMSHPVAMAQCLQFLRKHIPHAELEHIGSTAESIRIVRDNPGLGWAAIGQKTAAADNGLDVLQEGVTDHDNNFTRFLLVGPKPFEGKTSDKQKTTIIVSHPEDYPGGLHQVLSAFAWRRINLSRIESRPTKKRLGTYYFMIDIDKSLDTILLQSAIAEIEAIGFQVRVMGTYPSFTYEPAEEME</sequence>
<keyword evidence="14" id="KW-1185">Reference proteome</keyword>
<dbReference type="CDD" id="cd04905">
    <property type="entry name" value="ACT_CM-PDT"/>
    <property type="match status" value="1"/>
</dbReference>
<evidence type="ECO:0000256" key="9">
    <source>
        <dbReference type="PIRSR" id="PIRSR001500-2"/>
    </source>
</evidence>
<dbReference type="UniPathway" id="UPA00121">
    <property type="reaction ID" value="UER00345"/>
</dbReference>
<dbReference type="Proteomes" id="UP000005387">
    <property type="component" value="Unassembled WGS sequence"/>
</dbReference>
<dbReference type="PROSITE" id="PS51671">
    <property type="entry name" value="ACT"/>
    <property type="match status" value="1"/>
</dbReference>